<evidence type="ECO:0000313" key="3">
    <source>
        <dbReference type="Proteomes" id="UP000824044"/>
    </source>
</evidence>
<comment type="caution">
    <text evidence="2">The sequence shown here is derived from an EMBL/GenBank/DDBJ whole genome shotgun (WGS) entry which is preliminary data.</text>
</comment>
<reference evidence="2" key="1">
    <citation type="journal article" date="2021" name="PeerJ">
        <title>Extensive microbial diversity within the chicken gut microbiome revealed by metagenomics and culture.</title>
        <authorList>
            <person name="Gilroy R."/>
            <person name="Ravi A."/>
            <person name="Getino M."/>
            <person name="Pursley I."/>
            <person name="Horton D.L."/>
            <person name="Alikhan N.F."/>
            <person name="Baker D."/>
            <person name="Gharbi K."/>
            <person name="Hall N."/>
            <person name="Watson M."/>
            <person name="Adriaenssens E.M."/>
            <person name="Foster-Nyarko E."/>
            <person name="Jarju S."/>
            <person name="Secka A."/>
            <person name="Antonio M."/>
            <person name="Oren A."/>
            <person name="Chaudhuri R.R."/>
            <person name="La Ragione R."/>
            <person name="Hildebrand F."/>
            <person name="Pallen M.J."/>
        </authorList>
    </citation>
    <scope>NUCLEOTIDE SEQUENCE</scope>
    <source>
        <strain evidence="2">CHK33-5263</strain>
    </source>
</reference>
<name>A0A9D2DW31_9FIRM</name>
<evidence type="ECO:0000256" key="1">
    <source>
        <dbReference type="SAM" id="SignalP"/>
    </source>
</evidence>
<evidence type="ECO:0008006" key="4">
    <source>
        <dbReference type="Google" id="ProtNLM"/>
    </source>
</evidence>
<gene>
    <name evidence="2" type="ORF">H9812_02380</name>
</gene>
<feature type="signal peptide" evidence="1">
    <location>
        <begin position="1"/>
        <end position="25"/>
    </location>
</feature>
<dbReference type="Proteomes" id="UP000824044">
    <property type="component" value="Unassembled WGS sequence"/>
</dbReference>
<evidence type="ECO:0000313" key="2">
    <source>
        <dbReference type="EMBL" id="HIZ24307.1"/>
    </source>
</evidence>
<feature type="chain" id="PRO_5039116741" description="Lipoprotein" evidence="1">
    <location>
        <begin position="26"/>
        <end position="287"/>
    </location>
</feature>
<accession>A0A9D2DW31</accession>
<sequence length="287" mass="31132">MTRTSTKALAVVLGASIAISGVCTAFPAMEMEVSALDTTTQVTYPFATGENAFQYAPTFTMATEKASADRWEYVEVKFDGGAKDVRDAKYLAIQIRVDKGDPGLTVGLIENSDRFNNSTDGNKFYFLSENGSMKEMRSLYSAINLGAGACGTLLMPVSSMSWQWNNSQSDLSEVTAFYFTANAVYNFDYVLTIGDVGYYDGEPDAAATNFVKLVDCSEGEREKTMYYVDSANPDCMTMPSDSQTPAPEAPAIGYPFRTGEDAYVNAAEWGGFSVDGTKSNQQTVTVD</sequence>
<organism evidence="2 3">
    <name type="scientific">Candidatus Gallimonas intestinigallinarum</name>
    <dbReference type="NCBI Taxonomy" id="2838604"/>
    <lineage>
        <taxon>Bacteria</taxon>
        <taxon>Bacillati</taxon>
        <taxon>Bacillota</taxon>
        <taxon>Clostridia</taxon>
        <taxon>Candidatus Gallimonas</taxon>
    </lineage>
</organism>
<protein>
    <recommendedName>
        <fullName evidence="4">Lipoprotein</fullName>
    </recommendedName>
</protein>
<proteinExistence type="predicted"/>
<feature type="non-terminal residue" evidence="2">
    <location>
        <position position="287"/>
    </location>
</feature>
<reference evidence="2" key="2">
    <citation type="submission" date="2021-04" db="EMBL/GenBank/DDBJ databases">
        <authorList>
            <person name="Gilroy R."/>
        </authorList>
    </citation>
    <scope>NUCLEOTIDE SEQUENCE</scope>
    <source>
        <strain evidence="2">CHK33-5263</strain>
    </source>
</reference>
<keyword evidence="1" id="KW-0732">Signal</keyword>
<dbReference type="AlphaFoldDB" id="A0A9D2DW31"/>
<dbReference type="EMBL" id="DXBS01000051">
    <property type="protein sequence ID" value="HIZ24307.1"/>
    <property type="molecule type" value="Genomic_DNA"/>
</dbReference>